<accession>S2WME4</accession>
<keyword evidence="1" id="KW-0472">Membrane</keyword>
<protein>
    <recommendedName>
        <fullName evidence="2">YdbS-like PH domain-containing protein</fullName>
    </recommendedName>
</protein>
<feature type="transmembrane region" description="Helical" evidence="1">
    <location>
        <begin position="55"/>
        <end position="72"/>
    </location>
</feature>
<dbReference type="AlphaFoldDB" id="S2WME4"/>
<dbReference type="PATRIC" id="fig|883161.3.peg.255"/>
<evidence type="ECO:0000313" key="3">
    <source>
        <dbReference type="EMBL" id="EPD33837.1"/>
    </source>
</evidence>
<gene>
    <name evidence="3" type="ORF">HMPREF9306_00252</name>
</gene>
<dbReference type="Pfam" id="PF03703">
    <property type="entry name" value="bPH_2"/>
    <property type="match status" value="1"/>
</dbReference>
<dbReference type="InterPro" id="IPR005182">
    <property type="entry name" value="YdbS-like_PH"/>
</dbReference>
<dbReference type="RefSeq" id="WP_016455109.1">
    <property type="nucleotide sequence ID" value="NZ_KE150269.1"/>
</dbReference>
<keyword evidence="1" id="KW-1133">Transmembrane helix</keyword>
<evidence type="ECO:0000256" key="1">
    <source>
        <dbReference type="SAM" id="Phobius"/>
    </source>
</evidence>
<dbReference type="HOGENOM" id="CLU_101738_0_0_11"/>
<evidence type="ECO:0000313" key="4">
    <source>
        <dbReference type="Proteomes" id="UP000014417"/>
    </source>
</evidence>
<dbReference type="OrthoDB" id="3354538at2"/>
<organism evidence="3 4">
    <name type="scientific">Propionimicrobium lymphophilum ACS-093-V-SCH5</name>
    <dbReference type="NCBI Taxonomy" id="883161"/>
    <lineage>
        <taxon>Bacteria</taxon>
        <taxon>Bacillati</taxon>
        <taxon>Actinomycetota</taxon>
        <taxon>Actinomycetes</taxon>
        <taxon>Propionibacteriales</taxon>
        <taxon>Propionibacteriaceae</taxon>
        <taxon>Propionimicrobium</taxon>
    </lineage>
</organism>
<dbReference type="STRING" id="883161.HMPREF9306_00252"/>
<dbReference type="Proteomes" id="UP000014417">
    <property type="component" value="Unassembled WGS sequence"/>
</dbReference>
<proteinExistence type="predicted"/>
<dbReference type="EMBL" id="AGZR01000003">
    <property type="protein sequence ID" value="EPD33837.1"/>
    <property type="molecule type" value="Genomic_DNA"/>
</dbReference>
<feature type="domain" description="YdbS-like PH" evidence="2">
    <location>
        <begin position="81"/>
        <end position="136"/>
    </location>
</feature>
<evidence type="ECO:0000259" key="2">
    <source>
        <dbReference type="Pfam" id="PF03703"/>
    </source>
</evidence>
<sequence length="181" mass="20282">MASFLDPDVEQYLLLDEGEILVDEIGRHWVTRVIPVLTILAGAAFFGLIPSFANIWLVPFVISFALVCRGAWKLAQEQVDRFVVTNMRVFRVNGVFNRHLAIVPIARILDISVSRPFLGLILGYGHFIFESAAQEQGLRNIKFVPHILVHDKTIQTIIARSGVRARAELTSDDLDDLNDGT</sequence>
<reference evidence="3 4" key="1">
    <citation type="submission" date="2013-04" db="EMBL/GenBank/DDBJ databases">
        <title>The Genome Sequence of Propionimicrobium lymphophilum ACS-093-V-SCH5.</title>
        <authorList>
            <consortium name="The Broad Institute Genomics Platform"/>
            <person name="Earl A."/>
            <person name="Ward D."/>
            <person name="Feldgarden M."/>
            <person name="Gevers D."/>
            <person name="Saerens B."/>
            <person name="Vaneechoutte M."/>
            <person name="Walker B."/>
            <person name="Young S."/>
            <person name="Zeng Q."/>
            <person name="Gargeya S."/>
            <person name="Fitzgerald M."/>
            <person name="Haas B."/>
            <person name="Abouelleil A."/>
            <person name="Allen A.W."/>
            <person name="Alvarado L."/>
            <person name="Arachchi H.M."/>
            <person name="Berlin A.M."/>
            <person name="Chapman S.B."/>
            <person name="Gainer-Dewar J."/>
            <person name="Goldberg J."/>
            <person name="Griggs A."/>
            <person name="Gujja S."/>
            <person name="Hansen M."/>
            <person name="Howarth C."/>
            <person name="Imamovic A."/>
            <person name="Ireland A."/>
            <person name="Larimer J."/>
            <person name="McCowan C."/>
            <person name="Murphy C."/>
            <person name="Pearson M."/>
            <person name="Poon T.W."/>
            <person name="Priest M."/>
            <person name="Roberts A."/>
            <person name="Saif S."/>
            <person name="Shea T."/>
            <person name="Sisk P."/>
            <person name="Sykes S."/>
            <person name="Wortman J."/>
            <person name="Nusbaum C."/>
            <person name="Birren B."/>
        </authorList>
    </citation>
    <scope>NUCLEOTIDE SEQUENCE [LARGE SCALE GENOMIC DNA]</scope>
    <source>
        <strain evidence="3 4">ACS-093-V-SCH5</strain>
    </source>
</reference>
<keyword evidence="1" id="KW-0812">Transmembrane</keyword>
<keyword evidence="4" id="KW-1185">Reference proteome</keyword>
<comment type="caution">
    <text evidence="3">The sequence shown here is derived from an EMBL/GenBank/DDBJ whole genome shotgun (WGS) entry which is preliminary data.</text>
</comment>
<name>S2WME4_9ACTN</name>